<feature type="transmembrane region" description="Helical" evidence="4">
    <location>
        <begin position="159"/>
        <end position="178"/>
    </location>
</feature>
<keyword evidence="4" id="KW-1133">Transmembrane helix</keyword>
<evidence type="ECO:0000256" key="3">
    <source>
        <dbReference type="ARBA" id="ARBA00023163"/>
    </source>
</evidence>
<dbReference type="Gene3D" id="1.10.10.10">
    <property type="entry name" value="Winged helix-like DNA-binding domain superfamily/Winged helix DNA-binding domain"/>
    <property type="match status" value="1"/>
</dbReference>
<keyword evidence="4" id="KW-0812">Transmembrane</keyword>
<keyword evidence="4" id="KW-0472">Membrane</keyword>
<evidence type="ECO:0000313" key="7">
    <source>
        <dbReference type="Proteomes" id="UP000438093"/>
    </source>
</evidence>
<evidence type="ECO:0000313" key="6">
    <source>
        <dbReference type="EMBL" id="MRX81216.1"/>
    </source>
</evidence>
<dbReference type="GO" id="GO:0003677">
    <property type="term" value="F:DNA binding"/>
    <property type="evidence" value="ECO:0007669"/>
    <property type="project" value="UniProtKB-KW"/>
</dbReference>
<name>A0A6N7RJ11_9ACTN</name>
<dbReference type="PRINTS" id="PR00038">
    <property type="entry name" value="HTHLUXR"/>
</dbReference>
<feature type="transmembrane region" description="Helical" evidence="4">
    <location>
        <begin position="225"/>
        <end position="247"/>
    </location>
</feature>
<dbReference type="AlphaFoldDB" id="A0A6N7RJ11"/>
<feature type="transmembrane region" description="Helical" evidence="4">
    <location>
        <begin position="259"/>
        <end position="280"/>
    </location>
</feature>
<evidence type="ECO:0000256" key="2">
    <source>
        <dbReference type="ARBA" id="ARBA00023125"/>
    </source>
</evidence>
<dbReference type="CDD" id="cd06170">
    <property type="entry name" value="LuxR_C_like"/>
    <property type="match status" value="1"/>
</dbReference>
<evidence type="ECO:0000259" key="5">
    <source>
        <dbReference type="PROSITE" id="PS50043"/>
    </source>
</evidence>
<dbReference type="GO" id="GO:0006355">
    <property type="term" value="P:regulation of DNA-templated transcription"/>
    <property type="evidence" value="ECO:0007669"/>
    <property type="project" value="InterPro"/>
</dbReference>
<dbReference type="Pfam" id="PF00196">
    <property type="entry name" value="GerE"/>
    <property type="match status" value="1"/>
</dbReference>
<dbReference type="InterPro" id="IPR016032">
    <property type="entry name" value="Sig_transdc_resp-reg_C-effctor"/>
</dbReference>
<keyword evidence="2" id="KW-0238">DNA-binding</keyword>
<organism evidence="6 7">
    <name type="scientific">Eggerthella guodeyinii</name>
    <dbReference type="NCBI Taxonomy" id="2690837"/>
    <lineage>
        <taxon>Bacteria</taxon>
        <taxon>Bacillati</taxon>
        <taxon>Actinomycetota</taxon>
        <taxon>Coriobacteriia</taxon>
        <taxon>Eggerthellales</taxon>
        <taxon>Eggerthellaceae</taxon>
        <taxon>Eggerthella</taxon>
    </lineage>
</organism>
<keyword evidence="7" id="KW-1185">Reference proteome</keyword>
<dbReference type="SMART" id="SM00421">
    <property type="entry name" value="HTH_LUXR"/>
    <property type="match status" value="1"/>
</dbReference>
<proteinExistence type="predicted"/>
<dbReference type="Proteomes" id="UP000438093">
    <property type="component" value="Unassembled WGS sequence"/>
</dbReference>
<dbReference type="InterPro" id="IPR036388">
    <property type="entry name" value="WH-like_DNA-bd_sf"/>
</dbReference>
<evidence type="ECO:0000256" key="1">
    <source>
        <dbReference type="ARBA" id="ARBA00023015"/>
    </source>
</evidence>
<feature type="transmembrane region" description="Helical" evidence="4">
    <location>
        <begin position="104"/>
        <end position="123"/>
    </location>
</feature>
<dbReference type="PROSITE" id="PS50043">
    <property type="entry name" value="HTH_LUXR_2"/>
    <property type="match status" value="1"/>
</dbReference>
<feature type="transmembrane region" description="Helical" evidence="4">
    <location>
        <begin position="311"/>
        <end position="332"/>
    </location>
</feature>
<comment type="caution">
    <text evidence="6">The sequence shown here is derived from an EMBL/GenBank/DDBJ whole genome shotgun (WGS) entry which is preliminary data.</text>
</comment>
<feature type="transmembrane region" description="Helical" evidence="4">
    <location>
        <begin position="287"/>
        <end position="305"/>
    </location>
</feature>
<keyword evidence="3" id="KW-0804">Transcription</keyword>
<feature type="transmembrane region" description="Helical" evidence="4">
    <location>
        <begin position="381"/>
        <end position="401"/>
    </location>
</feature>
<feature type="transmembrane region" description="Helical" evidence="4">
    <location>
        <begin position="184"/>
        <end position="204"/>
    </location>
</feature>
<feature type="transmembrane region" description="Helical" evidence="4">
    <location>
        <begin position="344"/>
        <end position="361"/>
    </location>
</feature>
<dbReference type="SUPFAM" id="SSF46894">
    <property type="entry name" value="C-terminal effector domain of the bipartite response regulators"/>
    <property type="match status" value="1"/>
</dbReference>
<accession>A0A6N7RJ11</accession>
<feature type="transmembrane region" description="Helical" evidence="4">
    <location>
        <begin position="37"/>
        <end position="62"/>
    </location>
</feature>
<dbReference type="EMBL" id="VTFY01000001">
    <property type="protein sequence ID" value="MRX81216.1"/>
    <property type="molecule type" value="Genomic_DNA"/>
</dbReference>
<feature type="transmembrane region" description="Helical" evidence="4">
    <location>
        <begin position="74"/>
        <end position="92"/>
    </location>
</feature>
<feature type="transmembrane region" description="Helical" evidence="4">
    <location>
        <begin position="129"/>
        <end position="152"/>
    </location>
</feature>
<reference evidence="7" key="1">
    <citation type="submission" date="2019-08" db="EMBL/GenBank/DDBJ databases">
        <title>Arthrobacter sp. nov., isolated from plateau pika and Tibetan wild ass.</title>
        <authorList>
            <person name="Ge Y."/>
        </authorList>
    </citation>
    <scope>NUCLEOTIDE SEQUENCE [LARGE SCALE GENOMIC DNA]</scope>
    <source>
        <strain evidence="7">HF-4214</strain>
    </source>
</reference>
<gene>
    <name evidence="6" type="ORF">GJG86_01695</name>
</gene>
<feature type="domain" description="HTH luxR-type" evidence="5">
    <location>
        <begin position="430"/>
        <end position="495"/>
    </location>
</feature>
<protein>
    <recommendedName>
        <fullName evidence="5">HTH luxR-type domain-containing protein</fullName>
    </recommendedName>
</protein>
<dbReference type="PANTHER" id="PTHR44688">
    <property type="entry name" value="DNA-BINDING TRANSCRIPTIONAL ACTIVATOR DEVR_DOSR"/>
    <property type="match status" value="1"/>
</dbReference>
<sequence length="497" mass="53492">MRRRSGFAFNDGDRIDIDGERGMRMPLVESEHRKSNLLAILAGYPVAAAVGLAAFRVGAWTIFQNGPGLTDKGVPFLAHAVQAITMIVIMVLDGRLAYSERAFVRALGVAAATGTAATVLVLAPVPLAAYAGSALHGAASAFVLVGAGVYFCSLRPNQSCFALCLAFAVYGLVTWALSFLPAPAIVAVSIACYPIAFFCLYVDIGKGRVLERASAAASEARRGAVPWSMLLLLGLCTLASIMARVLVPMTEELLSSSYRAYWPMMLIGIFVLCCLWILVLKKDSENIWPLFMMIIFSGFLFFSSFSRDDPLFAASFFRATRECLMLFCWVVIAGSASSRNLPRLPYFAATTLVFLSGPVIVTSAWELFVPERSFSTPGPEAILATTAMSLVLVVATVAVAFGKTVSSRASMQDARGVPGPVPTVEDALSLVSSRFDLTPREAEVASLLVKGYTLPHAAEALCISIDTVRTHSKSLYRKLGIHKKRELIALVEQTRSS</sequence>
<keyword evidence="1" id="KW-0805">Transcription regulation</keyword>
<dbReference type="InterPro" id="IPR000792">
    <property type="entry name" value="Tscrpt_reg_LuxR_C"/>
</dbReference>
<evidence type="ECO:0000256" key="4">
    <source>
        <dbReference type="SAM" id="Phobius"/>
    </source>
</evidence>
<dbReference type="PANTHER" id="PTHR44688:SF16">
    <property type="entry name" value="DNA-BINDING TRANSCRIPTIONAL ACTIVATOR DEVR_DOSR"/>
    <property type="match status" value="1"/>
</dbReference>